<dbReference type="GO" id="GO:0004553">
    <property type="term" value="F:hydrolase activity, hydrolyzing O-glycosyl compounds"/>
    <property type="evidence" value="ECO:0007669"/>
    <property type="project" value="InterPro"/>
</dbReference>
<dbReference type="InterPro" id="IPR008979">
    <property type="entry name" value="Galactose-bd-like_sf"/>
</dbReference>
<dbReference type="InterPro" id="IPR051913">
    <property type="entry name" value="GH2_Domain-Containing"/>
</dbReference>
<comment type="caution">
    <text evidence="3">The sequence shown here is derived from an EMBL/GenBank/DDBJ whole genome shotgun (WGS) entry which is preliminary data.</text>
</comment>
<dbReference type="InterPro" id="IPR036156">
    <property type="entry name" value="Beta-gal/glucu_dom_sf"/>
</dbReference>
<proteinExistence type="predicted"/>
<dbReference type="Gene3D" id="3.20.20.80">
    <property type="entry name" value="Glycosidases"/>
    <property type="match status" value="1"/>
</dbReference>
<dbReference type="SUPFAM" id="SSF49785">
    <property type="entry name" value="Galactose-binding domain-like"/>
    <property type="match status" value="2"/>
</dbReference>
<dbReference type="InterPro" id="IPR017853">
    <property type="entry name" value="GH"/>
</dbReference>
<dbReference type="PANTHER" id="PTHR42732:SF1">
    <property type="entry name" value="BETA-MANNOSIDASE"/>
    <property type="match status" value="1"/>
</dbReference>
<dbReference type="InterPro" id="IPR000421">
    <property type="entry name" value="FA58C"/>
</dbReference>
<evidence type="ECO:0000313" key="4">
    <source>
        <dbReference type="Proteomes" id="UP000469194"/>
    </source>
</evidence>
<dbReference type="SUPFAM" id="SSF49303">
    <property type="entry name" value="beta-Galactosidase/glucuronidase domain"/>
    <property type="match status" value="1"/>
</dbReference>
<dbReference type="Pfam" id="PF22633">
    <property type="entry name" value="F5_F8_type_C_2"/>
    <property type="match status" value="1"/>
</dbReference>
<dbReference type="PROSITE" id="PS50022">
    <property type="entry name" value="FA58C_3"/>
    <property type="match status" value="1"/>
</dbReference>
<feature type="domain" description="F5/8 type C" evidence="2">
    <location>
        <begin position="894"/>
        <end position="1038"/>
    </location>
</feature>
<protein>
    <recommendedName>
        <fullName evidence="2">F5/8 type C domain-containing protein</fullName>
    </recommendedName>
</protein>
<accession>A0A6N9Z2V6</accession>
<evidence type="ECO:0000256" key="1">
    <source>
        <dbReference type="SAM" id="MobiDB-lite"/>
    </source>
</evidence>
<dbReference type="PANTHER" id="PTHR42732">
    <property type="entry name" value="BETA-GALACTOSIDASE"/>
    <property type="match status" value="1"/>
</dbReference>
<dbReference type="EMBL" id="WHZW01000003">
    <property type="protein sequence ID" value="NEG88831.1"/>
    <property type="molecule type" value="Genomic_DNA"/>
</dbReference>
<keyword evidence="4" id="KW-1185">Reference proteome</keyword>
<evidence type="ECO:0000313" key="3">
    <source>
        <dbReference type="EMBL" id="NEG88831.1"/>
    </source>
</evidence>
<dbReference type="Proteomes" id="UP000469194">
    <property type="component" value="Unassembled WGS sequence"/>
</dbReference>
<dbReference type="AlphaFoldDB" id="A0A6N9Z2V6"/>
<dbReference type="SUPFAM" id="SSF51445">
    <property type="entry name" value="(Trans)glycosidases"/>
    <property type="match status" value="1"/>
</dbReference>
<feature type="region of interest" description="Disordered" evidence="1">
    <location>
        <begin position="905"/>
        <end position="940"/>
    </location>
</feature>
<evidence type="ECO:0000259" key="2">
    <source>
        <dbReference type="PROSITE" id="PS50022"/>
    </source>
</evidence>
<organism evidence="3 4">
    <name type="scientific">Bifidobacterium aerophilum</name>
    <dbReference type="NCBI Taxonomy" id="1798155"/>
    <lineage>
        <taxon>Bacteria</taxon>
        <taxon>Bacillati</taxon>
        <taxon>Actinomycetota</taxon>
        <taxon>Actinomycetes</taxon>
        <taxon>Bifidobacteriales</taxon>
        <taxon>Bifidobacteriaceae</taxon>
        <taxon>Bifidobacterium</taxon>
    </lineage>
</organism>
<gene>
    <name evidence="3" type="ORF">GFD25_02155</name>
</gene>
<sequence>MTTRQSHNVLLDLSGPWDYRLDPDDRGMPEIWSAQSFDAAPFELPGTTTTNHVGHRLEADTELNEDTTRCLRQRYDYLGALWVQRRIVMPPAEALADGVELYLERVIFESAVWIDGHYVGRRDSLSAAHVYDLTPFVEPGREQTLTIRIDNRDVEHIYDKASAYTDETQTLWNGIVGAIELRAGAGPVRDVQVFPRPSDGSVHVLLRGVAQSATTADVLVRDAAGETVAESHGVAVHAGDNGIDVVLPHFETWDEFHPTLYTLSVIVDGRETDVTFGMRELSVDGRTLRINGNGMFLRGTLDCCVFPKTGFPPCDVASYEHIYRRVKEAGLNHVRYHSWCPPEAAFEAADRLGVYLSVEGPFWMDDWFKGDVGSHIDHYDYIEAELNRIVDAYGNHPSLCMLVAGNELSGDYTYLEDVLTRIRKRDPRFLTTLTSNSGCIVTRRQPTAADDYFVDVQYDETGIRGQAFLDEMVEQTTLTYDEAVGKASLPLVAHELGQYAVFPDVSEIPEYDGALAPVNLEVIKNDLERKGLIGYAKDYVLASGHLAAVLYRDDIESTMRTRGFGGFQMLDLHDFPGQSTATVGLLNAFWEPKGIDDIDLHCDAVKPLVILDKRQFVAGETLTATLKVFNYGADDIEAGRWTWSLDAVDARSDAGVGVPAVHLEGEVDAAAAPQGDLTEVGAFSVPLDCFTSNTKARLAVRHPGLGVENSWDIWVYAPEPARDFADDVTVSDRFDDRVRQTLERGGKAVILADPNKVAKARKGEFFPVFWSPVWFKSVDPCGMFCDERHPALRSFPASRYSELVWKDPIERSFSIVIDALGGAFKPITQIVPNFYTIEHATNLFECAVGDGRLLVCSINLDATDSPSVLALRNSIVDYVNGDGFAPAQSVDAATLTALLNPPAGAVVPDHDEKPNLALRKPASTDGSKSKSRGPEHAVDGSPLTFWESINSLPGHWWRVDLQQEATVSRIEIDLQEPQDTELTIDGSVDGSSWTTLAQRREQAKNRVYDIEPQPLRYIRVTYVQPSTIGAGMTDFRVS</sequence>
<name>A0A6N9Z2V6_9BIFI</name>
<dbReference type="GO" id="GO:0005975">
    <property type="term" value="P:carbohydrate metabolic process"/>
    <property type="evidence" value="ECO:0007669"/>
    <property type="project" value="InterPro"/>
</dbReference>
<dbReference type="Gene3D" id="2.60.120.260">
    <property type="entry name" value="Galactose-binding domain-like"/>
    <property type="match status" value="2"/>
</dbReference>
<reference evidence="3 4" key="1">
    <citation type="submission" date="2019-10" db="EMBL/GenBank/DDBJ databases">
        <title>Bifidobacterium from non-human primates.</title>
        <authorList>
            <person name="Modesto M."/>
        </authorList>
    </citation>
    <scope>NUCLEOTIDE SEQUENCE [LARGE SCALE GENOMIC DNA]</scope>
    <source>
        <strain evidence="3 4">TRE17</strain>
    </source>
</reference>